<sequence length="470" mass="53909">MIIANHTSQSLRPRKYRAIQRRDLDSLPQLSQLSDEDMLNMRAVSAVLPFRVNDYIVDELIDWDNVPADPMFQLSFPQSDMLAPADLAAMRGLIAANAPEAGQQALAREIQSRLNPHPAGQMEVNVPRLDDEPLPGMQHKYRETVLFFPSHGQTCHAYCTYCFRWAQFVGVDELKFASREAGNLARYLRRHQEVNCVLITGGDPMVMRSSVLARYIEPLLGLDHLMSIRIGTKSLAWWPYRYVTDPDADDTLRLFERVVKSGRHLAIMAHFSHPRELATRAVQEAIRRVRDTGAVIRCQAPLVRHVNDDALTWSNLWKRQIVLGLVPYYMFVERDTGPKNYFEVPLARAHEIFSKAWRRMSGLGRTVRGPSMSALPGKVLVDGIEEVNGEKVFVLKFVQGREPAWAGRVFFARFDPQATWLDQLKPAFGAKEFFFEPAMREIKEHHRAPAWSDRSRFVQQLSEFGHVEWM</sequence>
<evidence type="ECO:0000256" key="4">
    <source>
        <dbReference type="ARBA" id="ARBA00022485"/>
    </source>
</evidence>
<evidence type="ECO:0000256" key="6">
    <source>
        <dbReference type="ARBA" id="ARBA00022723"/>
    </source>
</evidence>
<dbReference type="AlphaFoldDB" id="A0A178IR27"/>
<dbReference type="SUPFAM" id="SSF102114">
    <property type="entry name" value="Radical SAM enzymes"/>
    <property type="match status" value="1"/>
</dbReference>
<evidence type="ECO:0000313" key="11">
    <source>
        <dbReference type="Proteomes" id="UP000078486"/>
    </source>
</evidence>
<evidence type="ECO:0000256" key="5">
    <source>
        <dbReference type="ARBA" id="ARBA00022691"/>
    </source>
</evidence>
<dbReference type="PANTHER" id="PTHR30538">
    <property type="entry name" value="LYSINE 2,3-AMINOMUTASE-RELATED"/>
    <property type="match status" value="1"/>
</dbReference>
<evidence type="ECO:0000256" key="1">
    <source>
        <dbReference type="ARBA" id="ARBA00001933"/>
    </source>
</evidence>
<dbReference type="SFLD" id="SFLDG01070">
    <property type="entry name" value="PLP-dependent"/>
    <property type="match status" value="1"/>
</dbReference>
<dbReference type="InterPro" id="IPR007197">
    <property type="entry name" value="rSAM"/>
</dbReference>
<keyword evidence="5" id="KW-0949">S-adenosyl-L-methionine</keyword>
<dbReference type="GO" id="GO:0003824">
    <property type="term" value="F:catalytic activity"/>
    <property type="evidence" value="ECO:0007669"/>
    <property type="project" value="InterPro"/>
</dbReference>
<dbReference type="SFLD" id="SFLDS00029">
    <property type="entry name" value="Radical_SAM"/>
    <property type="match status" value="1"/>
</dbReference>
<name>A0A178IR27_9BACT</name>
<comment type="similarity">
    <text evidence="3">Belongs to the radical SAM superfamily. KamA family.</text>
</comment>
<organism evidence="10 11">
    <name type="scientific">Termitidicoccus mucosus</name>
    <dbReference type="NCBI Taxonomy" id="1184151"/>
    <lineage>
        <taxon>Bacteria</taxon>
        <taxon>Pseudomonadati</taxon>
        <taxon>Verrucomicrobiota</taxon>
        <taxon>Opitutia</taxon>
        <taxon>Opitutales</taxon>
        <taxon>Opitutaceae</taxon>
        <taxon>Termitidicoccus</taxon>
    </lineage>
</organism>
<reference evidence="10 11" key="1">
    <citation type="submission" date="2016-01" db="EMBL/GenBank/DDBJ databases">
        <title>High potential of lignocellulose degradation of a new Verrucomicrobia species.</title>
        <authorList>
            <person name="Wang Y."/>
            <person name="Shi Y."/>
            <person name="Qiu Z."/>
            <person name="Liu S."/>
            <person name="Yang H."/>
        </authorList>
    </citation>
    <scope>NUCLEOTIDE SEQUENCE [LARGE SCALE GENOMIC DNA]</scope>
    <source>
        <strain evidence="10 11">TSB47</strain>
    </source>
</reference>
<keyword evidence="11" id="KW-1185">Reference proteome</keyword>
<keyword evidence="4" id="KW-0004">4Fe-4S</keyword>
<comment type="cofactor">
    <cofactor evidence="1">
        <name>pyridoxal 5'-phosphate</name>
        <dbReference type="ChEBI" id="CHEBI:597326"/>
    </cofactor>
</comment>
<dbReference type="EMBL" id="LRRQ01000015">
    <property type="protein sequence ID" value="OAM91716.1"/>
    <property type="molecule type" value="Genomic_DNA"/>
</dbReference>
<evidence type="ECO:0000256" key="7">
    <source>
        <dbReference type="ARBA" id="ARBA00022898"/>
    </source>
</evidence>
<evidence type="ECO:0000256" key="3">
    <source>
        <dbReference type="ARBA" id="ARBA00008703"/>
    </source>
</evidence>
<dbReference type="Proteomes" id="UP000078486">
    <property type="component" value="Unassembled WGS sequence"/>
</dbReference>
<keyword evidence="9" id="KW-0411">Iron-sulfur</keyword>
<accession>A0A178IR27</accession>
<evidence type="ECO:0000256" key="2">
    <source>
        <dbReference type="ARBA" id="ARBA00001966"/>
    </source>
</evidence>
<proteinExistence type="inferred from homology"/>
<comment type="cofactor">
    <cofactor evidence="2">
        <name>[4Fe-4S] cluster</name>
        <dbReference type="ChEBI" id="CHEBI:49883"/>
    </cofactor>
</comment>
<gene>
    <name evidence="10" type="ORF">AW736_01360</name>
</gene>
<keyword evidence="8" id="KW-0408">Iron</keyword>
<dbReference type="GO" id="GO:0051539">
    <property type="term" value="F:4 iron, 4 sulfur cluster binding"/>
    <property type="evidence" value="ECO:0007669"/>
    <property type="project" value="UniProtKB-KW"/>
</dbReference>
<evidence type="ECO:0000313" key="10">
    <source>
        <dbReference type="EMBL" id="OAM91716.1"/>
    </source>
</evidence>
<comment type="caution">
    <text evidence="10">The sequence shown here is derived from an EMBL/GenBank/DDBJ whole genome shotgun (WGS) entry which is preliminary data.</text>
</comment>
<dbReference type="InterPro" id="IPR003739">
    <property type="entry name" value="Lys_aminomutase/Glu_NH3_mut"/>
</dbReference>
<dbReference type="InterPro" id="IPR013785">
    <property type="entry name" value="Aldolase_TIM"/>
</dbReference>
<dbReference type="GO" id="GO:0046872">
    <property type="term" value="F:metal ion binding"/>
    <property type="evidence" value="ECO:0007669"/>
    <property type="project" value="UniProtKB-KW"/>
</dbReference>
<keyword evidence="6" id="KW-0479">Metal-binding</keyword>
<dbReference type="STRING" id="1184151.AW736_01360"/>
<dbReference type="RefSeq" id="WP_068769737.1">
    <property type="nucleotide sequence ID" value="NZ_CP109796.1"/>
</dbReference>
<dbReference type="Gene3D" id="3.20.20.70">
    <property type="entry name" value="Aldolase class I"/>
    <property type="match status" value="1"/>
</dbReference>
<evidence type="ECO:0000256" key="8">
    <source>
        <dbReference type="ARBA" id="ARBA00023004"/>
    </source>
</evidence>
<dbReference type="PANTHER" id="PTHR30538:SF0">
    <property type="entry name" value="L-LYSINE 2,3-AMINOMUTASE AQ_1632-RELATED"/>
    <property type="match status" value="1"/>
</dbReference>
<dbReference type="InterPro" id="IPR058240">
    <property type="entry name" value="rSAM_sf"/>
</dbReference>
<dbReference type="OrthoDB" id="9768064at2"/>
<evidence type="ECO:0000256" key="9">
    <source>
        <dbReference type="ARBA" id="ARBA00023014"/>
    </source>
</evidence>
<protein>
    <submittedName>
        <fullName evidence="10">Lysine 2,3-aminomutase</fullName>
    </submittedName>
</protein>
<keyword evidence="7" id="KW-0663">Pyridoxal phosphate</keyword>